<evidence type="ECO:0000256" key="18">
    <source>
        <dbReference type="PROSITE-ProRule" id="PRU10141"/>
    </source>
</evidence>
<dbReference type="InterPro" id="IPR001220">
    <property type="entry name" value="Legume_lectin_dom"/>
</dbReference>
<reference evidence="23" key="1">
    <citation type="submission" date="2025-08" db="UniProtKB">
        <authorList>
            <consortium name="RefSeq"/>
        </authorList>
    </citation>
    <scope>IDENTIFICATION</scope>
</reference>
<evidence type="ECO:0000256" key="3">
    <source>
        <dbReference type="ARBA" id="ARBA00010217"/>
    </source>
</evidence>
<sequence>MLLKILAWSLLLNLVASSKDTFTLNGFQRANLSLDGSASIFPNGLLMLTRLSRHLKGHAFFPVPLRFKKSQAGKVESFSTMFVFALIPEYPNMGGSGFTFTLCPSTNFSGAFANQFFGLFNMKNNGELSNHILAVEFDTAQNPDLKDINNNHVGIDINSLISNESHTAGYVSDDHNLEFKNLTLISGEPIQAWIEYDGIKMQLNVTLAPLNMSKPNLPLLSCNVNLSSIILDSMYVGFSSATSNIMSYHYILGWTFKMNGKAPALNLSSLPSLPPRTLSAGNKKQQHLTLWLPLAVSTVILMSFAAIILYRKRKNKFAELLEDWELDFGPQRFLYKDLFKATKGFKDKYLLGVGGFGQVFRGVLHNSKIEVAVKRVKHESREVREFITEMASISQLRHRNLVQLLGYCRRKGELLLIYDYMPNGSLDKLLFEQPKSMLNWSQRFRIIKGVASALLYLHEDCEKVVIHRDIKASNVLLDSEFNGRLGDFGLARLYDHGTDPKTTHVVGTMGYIAPELARTSKATTRSDVFAFGAFVLEVACGRRPIEPSEQAEEQILVDWVFKNWRRGAILETSDPRLEGNYVVEEMELVLKLGLLCSHPMPAARPSMRQVTQFLEGNFPLPELSHIDSIAGSLVSIQSEEFGNCNIMLYPSLVTIESVQSIGE</sequence>
<feature type="chain" id="PRO_5026833659" description="non-specific serine/threonine protein kinase" evidence="20">
    <location>
        <begin position="18"/>
        <end position="663"/>
    </location>
</feature>
<evidence type="ECO:0000256" key="15">
    <source>
        <dbReference type="ARBA" id="ARBA00023136"/>
    </source>
</evidence>
<evidence type="ECO:0000256" key="16">
    <source>
        <dbReference type="ARBA" id="ARBA00023170"/>
    </source>
</evidence>
<comment type="subcellular location">
    <subcellularLocation>
        <location evidence="1">Cell membrane</location>
        <topology evidence="1">Single-pass type I membrane protein</topology>
    </subcellularLocation>
</comment>
<feature type="domain" description="Protein kinase" evidence="21">
    <location>
        <begin position="345"/>
        <end position="614"/>
    </location>
</feature>
<dbReference type="InterPro" id="IPR008271">
    <property type="entry name" value="Ser/Thr_kinase_AS"/>
</dbReference>
<dbReference type="InterPro" id="IPR019825">
    <property type="entry name" value="Lectin_legB_Mn/Ca_BS"/>
</dbReference>
<dbReference type="PROSITE" id="PS00107">
    <property type="entry name" value="PROTEIN_KINASE_ATP"/>
    <property type="match status" value="1"/>
</dbReference>
<evidence type="ECO:0000256" key="14">
    <source>
        <dbReference type="ARBA" id="ARBA00022989"/>
    </source>
</evidence>
<proteinExistence type="inferred from homology"/>
<dbReference type="PROSITE" id="PS00307">
    <property type="entry name" value="LECTIN_LEGUME_BETA"/>
    <property type="match status" value="1"/>
</dbReference>
<dbReference type="KEGG" id="egu:105055957"/>
<dbReference type="SUPFAM" id="SSF49899">
    <property type="entry name" value="Concanavalin A-like lectins/glucanases"/>
    <property type="match status" value="1"/>
</dbReference>
<dbReference type="Gene3D" id="2.60.120.200">
    <property type="match status" value="1"/>
</dbReference>
<feature type="signal peptide" evidence="20">
    <location>
        <begin position="1"/>
        <end position="17"/>
    </location>
</feature>
<evidence type="ECO:0000256" key="1">
    <source>
        <dbReference type="ARBA" id="ARBA00004251"/>
    </source>
</evidence>
<dbReference type="Gene3D" id="1.10.510.10">
    <property type="entry name" value="Transferase(Phosphotransferase) domain 1"/>
    <property type="match status" value="1"/>
</dbReference>
<dbReference type="PANTHER" id="PTHR27007">
    <property type="match status" value="1"/>
</dbReference>
<keyword evidence="10" id="KW-0430">Lectin</keyword>
<keyword evidence="7" id="KW-0808">Transferase</keyword>
<dbReference type="InterPro" id="IPR013320">
    <property type="entry name" value="ConA-like_dom_sf"/>
</dbReference>
<comment type="similarity">
    <text evidence="3">In the C-terminal section; belongs to the protein kinase superfamily. Ser/Thr protein kinase family.</text>
</comment>
<dbReference type="FunFam" id="3.30.200.20:FF:000178">
    <property type="entry name" value="serine/threonine-protein kinase PBS1-like"/>
    <property type="match status" value="1"/>
</dbReference>
<dbReference type="FunFam" id="2.60.120.200:FF:000051">
    <property type="entry name" value="L-type lectin-domain containing receptor kinase V.9"/>
    <property type="match status" value="1"/>
</dbReference>
<keyword evidence="22" id="KW-1185">Reference proteome</keyword>
<keyword evidence="17" id="KW-0325">Glycoprotein</keyword>
<dbReference type="InterPro" id="IPR050528">
    <property type="entry name" value="L-type_Lectin-RKs"/>
</dbReference>
<evidence type="ECO:0000256" key="8">
    <source>
        <dbReference type="ARBA" id="ARBA00022692"/>
    </source>
</evidence>
<name>A0A6I9S1N8_ELAGV</name>
<feature type="transmembrane region" description="Helical" evidence="19">
    <location>
        <begin position="290"/>
        <end position="310"/>
    </location>
</feature>
<dbReference type="PROSITE" id="PS50011">
    <property type="entry name" value="PROTEIN_KINASE_DOM"/>
    <property type="match status" value="1"/>
</dbReference>
<dbReference type="OrthoDB" id="758516at2759"/>
<keyword evidence="16" id="KW-0675">Receptor</keyword>
<keyword evidence="6" id="KW-0723">Serine/threonine-protein kinase</keyword>
<dbReference type="GO" id="GO:0004674">
    <property type="term" value="F:protein serine/threonine kinase activity"/>
    <property type="evidence" value="ECO:0007669"/>
    <property type="project" value="UniProtKB-KW"/>
</dbReference>
<dbReference type="InterPro" id="IPR011009">
    <property type="entry name" value="Kinase-like_dom_sf"/>
</dbReference>
<dbReference type="InParanoid" id="A0A6I9S1N8"/>
<evidence type="ECO:0000256" key="19">
    <source>
        <dbReference type="SAM" id="Phobius"/>
    </source>
</evidence>
<dbReference type="InterPro" id="IPR017441">
    <property type="entry name" value="Protein_kinase_ATP_BS"/>
</dbReference>
<organism evidence="22 23">
    <name type="scientific">Elaeis guineensis var. tenera</name>
    <name type="common">Oil palm</name>
    <dbReference type="NCBI Taxonomy" id="51953"/>
    <lineage>
        <taxon>Eukaryota</taxon>
        <taxon>Viridiplantae</taxon>
        <taxon>Streptophyta</taxon>
        <taxon>Embryophyta</taxon>
        <taxon>Tracheophyta</taxon>
        <taxon>Spermatophyta</taxon>
        <taxon>Magnoliopsida</taxon>
        <taxon>Liliopsida</taxon>
        <taxon>Arecaceae</taxon>
        <taxon>Arecoideae</taxon>
        <taxon>Cocoseae</taxon>
        <taxon>Elaeidinae</taxon>
        <taxon>Elaeis</taxon>
    </lineage>
</organism>
<dbReference type="Pfam" id="PF00069">
    <property type="entry name" value="Pkinase"/>
    <property type="match status" value="1"/>
</dbReference>
<evidence type="ECO:0000256" key="10">
    <source>
        <dbReference type="ARBA" id="ARBA00022734"/>
    </source>
</evidence>
<dbReference type="AlphaFoldDB" id="A0A6I9S1N8"/>
<dbReference type="RefSeq" id="XP_010936301.1">
    <property type="nucleotide sequence ID" value="XM_010937999.1"/>
</dbReference>
<dbReference type="GO" id="GO:0005524">
    <property type="term" value="F:ATP binding"/>
    <property type="evidence" value="ECO:0007669"/>
    <property type="project" value="UniProtKB-UniRule"/>
</dbReference>
<evidence type="ECO:0000256" key="2">
    <source>
        <dbReference type="ARBA" id="ARBA00008536"/>
    </source>
</evidence>
<dbReference type="GeneID" id="105055957"/>
<keyword evidence="9 20" id="KW-0732">Signal</keyword>
<keyword evidence="13 18" id="KW-0067">ATP-binding</keyword>
<comment type="similarity">
    <text evidence="2">In the N-terminal section; belongs to the leguminous lectin family.</text>
</comment>
<feature type="binding site" evidence="18">
    <location>
        <position position="374"/>
    </location>
    <ligand>
        <name>ATP</name>
        <dbReference type="ChEBI" id="CHEBI:30616"/>
    </ligand>
</feature>
<evidence type="ECO:0000313" key="23">
    <source>
        <dbReference type="RefSeq" id="XP_010936301.1"/>
    </source>
</evidence>
<protein>
    <recommendedName>
        <fullName evidence="4">non-specific serine/threonine protein kinase</fullName>
        <ecNumber evidence="4">2.7.11.1</ecNumber>
    </recommendedName>
</protein>
<gene>
    <name evidence="23" type="primary">LOC105055957</name>
</gene>
<evidence type="ECO:0000256" key="4">
    <source>
        <dbReference type="ARBA" id="ARBA00012513"/>
    </source>
</evidence>
<dbReference type="CDD" id="cd06899">
    <property type="entry name" value="lectin_legume_LecRK_Arcelin_ConA"/>
    <property type="match status" value="1"/>
</dbReference>
<keyword evidence="5" id="KW-1003">Cell membrane</keyword>
<evidence type="ECO:0000256" key="20">
    <source>
        <dbReference type="SAM" id="SignalP"/>
    </source>
</evidence>
<evidence type="ECO:0000313" key="22">
    <source>
        <dbReference type="Proteomes" id="UP000504607"/>
    </source>
</evidence>
<evidence type="ECO:0000256" key="17">
    <source>
        <dbReference type="ARBA" id="ARBA00023180"/>
    </source>
</evidence>
<dbReference type="CDD" id="cd14066">
    <property type="entry name" value="STKc_IRAK"/>
    <property type="match status" value="1"/>
</dbReference>
<dbReference type="GO" id="GO:0030246">
    <property type="term" value="F:carbohydrate binding"/>
    <property type="evidence" value="ECO:0007669"/>
    <property type="project" value="UniProtKB-KW"/>
</dbReference>
<keyword evidence="11 18" id="KW-0547">Nucleotide-binding</keyword>
<dbReference type="SMART" id="SM00220">
    <property type="entry name" value="S_TKc"/>
    <property type="match status" value="1"/>
</dbReference>
<evidence type="ECO:0000256" key="12">
    <source>
        <dbReference type="ARBA" id="ARBA00022777"/>
    </source>
</evidence>
<dbReference type="Gene3D" id="3.30.200.20">
    <property type="entry name" value="Phosphorylase Kinase, domain 1"/>
    <property type="match status" value="1"/>
</dbReference>
<keyword evidence="12" id="KW-0418">Kinase</keyword>
<evidence type="ECO:0000256" key="13">
    <source>
        <dbReference type="ARBA" id="ARBA00022840"/>
    </source>
</evidence>
<evidence type="ECO:0000259" key="21">
    <source>
        <dbReference type="PROSITE" id="PS50011"/>
    </source>
</evidence>
<keyword evidence="8 19" id="KW-0812">Transmembrane</keyword>
<evidence type="ECO:0000256" key="5">
    <source>
        <dbReference type="ARBA" id="ARBA00022475"/>
    </source>
</evidence>
<dbReference type="InterPro" id="IPR000719">
    <property type="entry name" value="Prot_kinase_dom"/>
</dbReference>
<dbReference type="GO" id="GO:0005886">
    <property type="term" value="C:plasma membrane"/>
    <property type="evidence" value="ECO:0007669"/>
    <property type="project" value="UniProtKB-SubCell"/>
</dbReference>
<dbReference type="FunFam" id="1.10.510.10:FF:000517">
    <property type="entry name" value="Putative receptor kinase Lecrk"/>
    <property type="match status" value="1"/>
</dbReference>
<keyword evidence="14 19" id="KW-1133">Transmembrane helix</keyword>
<dbReference type="SUPFAM" id="SSF56112">
    <property type="entry name" value="Protein kinase-like (PK-like)"/>
    <property type="match status" value="1"/>
</dbReference>
<keyword evidence="15 19" id="KW-0472">Membrane</keyword>
<evidence type="ECO:0000256" key="7">
    <source>
        <dbReference type="ARBA" id="ARBA00022679"/>
    </source>
</evidence>
<dbReference type="EC" id="2.7.11.1" evidence="4"/>
<dbReference type="Pfam" id="PF00139">
    <property type="entry name" value="Lectin_legB"/>
    <property type="match status" value="1"/>
</dbReference>
<dbReference type="PROSITE" id="PS00108">
    <property type="entry name" value="PROTEIN_KINASE_ST"/>
    <property type="match status" value="1"/>
</dbReference>
<evidence type="ECO:0000256" key="6">
    <source>
        <dbReference type="ARBA" id="ARBA00022527"/>
    </source>
</evidence>
<dbReference type="Proteomes" id="UP000504607">
    <property type="component" value="Chromosome 13"/>
</dbReference>
<accession>A0A6I9S1N8</accession>
<evidence type="ECO:0000256" key="11">
    <source>
        <dbReference type="ARBA" id="ARBA00022741"/>
    </source>
</evidence>
<evidence type="ECO:0000256" key="9">
    <source>
        <dbReference type="ARBA" id="ARBA00022729"/>
    </source>
</evidence>